<keyword evidence="2" id="KW-1133">Transmembrane helix</keyword>
<dbReference type="EMBL" id="CAJNJA010056886">
    <property type="protein sequence ID" value="CAE7860321.1"/>
    <property type="molecule type" value="Genomic_DNA"/>
</dbReference>
<sequence length="546" mass="63274">MWLDDTRCVYAPCVRTEDQSSSDDEEVDISKVQPEGYEDGVLKEYMKNCNSKDGGTRVDCSRAIKVYVDVNPHELKKVDDQNEEFNMIFVLKLAWLDPDLKNFESEVTLRQTVSADEPHLTRKKILLKRKYANGDIDFVEHGTKHAQTLSKFDYVNLKDPDWSQHFFPDFSFLNMQNDALQTLEKRTLLWCGDEGGFVSYSMKYYATFQESLELHSFPLDRQLCRIKMTAEKLIDEFQFVPVTGVKKIAQVCDMWACDNSIQQKCTVYVRHCDRYFPYEAQRSCVSVIFHLERKGDYYFHSVLFMVFLVNIISLCTFSIHLEDVSGRLGHLSTCFLAVLAYRYVIDDTLPRKEYLTAADGYIIFACSFQVLICIQTVLLSFAASHFVLEHRFIVDRCVGLVLLIIWLGVNYYLHWLWRSATRQSWHSVYQANREPYGPFNQCSQCGRTWLIKQCQVSSPEMRCQNHPDCPGSGRDITTKYYTPEERQPLVKPQRFPSPPEELKQAKNLRPTAPELREPISSSPTSARMPLLAGRPNYMSSGLGSWR</sequence>
<feature type="region of interest" description="Disordered" evidence="1">
    <location>
        <begin position="486"/>
        <end position="546"/>
    </location>
</feature>
<evidence type="ECO:0000256" key="2">
    <source>
        <dbReference type="SAM" id="Phobius"/>
    </source>
</evidence>
<keyword evidence="2" id="KW-0812">Transmembrane</keyword>
<dbReference type="InterPro" id="IPR006201">
    <property type="entry name" value="Neur_channel"/>
</dbReference>
<dbReference type="OrthoDB" id="5975154at2759"/>
<feature type="transmembrane region" description="Helical" evidence="2">
    <location>
        <begin position="327"/>
        <end position="345"/>
    </location>
</feature>
<reference evidence="3" key="1">
    <citation type="submission" date="2021-02" db="EMBL/GenBank/DDBJ databases">
        <authorList>
            <person name="Dougan E. K."/>
            <person name="Rhodes N."/>
            <person name="Thang M."/>
            <person name="Chan C."/>
        </authorList>
    </citation>
    <scope>NUCLEOTIDE SEQUENCE</scope>
</reference>
<evidence type="ECO:0000313" key="3">
    <source>
        <dbReference type="EMBL" id="CAE7860321.1"/>
    </source>
</evidence>
<dbReference type="Proteomes" id="UP000601435">
    <property type="component" value="Unassembled WGS sequence"/>
</dbReference>
<evidence type="ECO:0000256" key="1">
    <source>
        <dbReference type="SAM" id="MobiDB-lite"/>
    </source>
</evidence>
<dbReference type="GO" id="GO:0005230">
    <property type="term" value="F:extracellular ligand-gated monoatomic ion channel activity"/>
    <property type="evidence" value="ECO:0007669"/>
    <property type="project" value="InterPro"/>
</dbReference>
<evidence type="ECO:0000313" key="4">
    <source>
        <dbReference type="Proteomes" id="UP000601435"/>
    </source>
</evidence>
<protein>
    <submittedName>
        <fullName evidence="3">GLRA1 protein</fullName>
    </submittedName>
</protein>
<gene>
    <name evidence="3" type="primary">GLRA1</name>
    <name evidence="3" type="ORF">SNEC2469_LOCUS27219</name>
</gene>
<keyword evidence="2" id="KW-0472">Membrane</keyword>
<dbReference type="PANTHER" id="PTHR18945">
    <property type="entry name" value="NEUROTRANSMITTER GATED ION CHANNEL"/>
    <property type="match status" value="1"/>
</dbReference>
<feature type="transmembrane region" description="Helical" evidence="2">
    <location>
        <begin position="297"/>
        <end position="321"/>
    </location>
</feature>
<proteinExistence type="predicted"/>
<feature type="transmembrane region" description="Helical" evidence="2">
    <location>
        <begin position="357"/>
        <end position="381"/>
    </location>
</feature>
<feature type="transmembrane region" description="Helical" evidence="2">
    <location>
        <begin position="393"/>
        <end position="413"/>
    </location>
</feature>
<keyword evidence="4" id="KW-1185">Reference proteome</keyword>
<organism evidence="3 4">
    <name type="scientific">Symbiodinium necroappetens</name>
    <dbReference type="NCBI Taxonomy" id="1628268"/>
    <lineage>
        <taxon>Eukaryota</taxon>
        <taxon>Sar</taxon>
        <taxon>Alveolata</taxon>
        <taxon>Dinophyceae</taxon>
        <taxon>Suessiales</taxon>
        <taxon>Symbiodiniaceae</taxon>
        <taxon>Symbiodinium</taxon>
    </lineage>
</organism>
<feature type="compositionally biased region" description="Polar residues" evidence="1">
    <location>
        <begin position="537"/>
        <end position="546"/>
    </location>
</feature>
<accession>A0A813ACZ9</accession>
<dbReference type="Gene3D" id="2.70.170.10">
    <property type="entry name" value="Neurotransmitter-gated ion-channel ligand-binding domain"/>
    <property type="match status" value="1"/>
</dbReference>
<dbReference type="InterPro" id="IPR036734">
    <property type="entry name" value="Neur_chan_lig-bd_sf"/>
</dbReference>
<dbReference type="InterPro" id="IPR038050">
    <property type="entry name" value="Neuro_actylchol_rec"/>
</dbReference>
<dbReference type="GO" id="GO:0004888">
    <property type="term" value="F:transmembrane signaling receptor activity"/>
    <property type="evidence" value="ECO:0007669"/>
    <property type="project" value="InterPro"/>
</dbReference>
<name>A0A813ACZ9_9DINO</name>
<dbReference type="SUPFAM" id="SSF63712">
    <property type="entry name" value="Nicotinic receptor ligand binding domain-like"/>
    <property type="match status" value="1"/>
</dbReference>
<dbReference type="AlphaFoldDB" id="A0A813ACZ9"/>
<comment type="caution">
    <text evidence="3">The sequence shown here is derived from an EMBL/GenBank/DDBJ whole genome shotgun (WGS) entry which is preliminary data.</text>
</comment>
<dbReference type="GO" id="GO:0016020">
    <property type="term" value="C:membrane"/>
    <property type="evidence" value="ECO:0007669"/>
    <property type="project" value="InterPro"/>
</dbReference>
<dbReference type="Gene3D" id="1.20.58.390">
    <property type="entry name" value="Neurotransmitter-gated ion-channel transmembrane domain"/>
    <property type="match status" value="1"/>
</dbReference>